<dbReference type="EMBL" id="CP073767">
    <property type="protein sequence ID" value="UWZ58609.1"/>
    <property type="molecule type" value="Genomic_DNA"/>
</dbReference>
<dbReference type="KEGG" id="daur:Daura_22010"/>
<protein>
    <submittedName>
        <fullName evidence="8">DMT family transporter</fullName>
    </submittedName>
</protein>
<feature type="transmembrane region" description="Helical" evidence="6">
    <location>
        <begin position="31"/>
        <end position="51"/>
    </location>
</feature>
<dbReference type="Gene3D" id="1.10.3730.20">
    <property type="match status" value="1"/>
</dbReference>
<evidence type="ECO:0000256" key="5">
    <source>
        <dbReference type="ARBA" id="ARBA00023136"/>
    </source>
</evidence>
<feature type="transmembrane region" description="Helical" evidence="6">
    <location>
        <begin position="180"/>
        <end position="202"/>
    </location>
</feature>
<comment type="subcellular location">
    <subcellularLocation>
        <location evidence="1">Membrane</location>
        <topology evidence="1">Multi-pass membrane protein</topology>
    </subcellularLocation>
</comment>
<dbReference type="SUPFAM" id="SSF103481">
    <property type="entry name" value="Multidrug resistance efflux transporter EmrE"/>
    <property type="match status" value="2"/>
</dbReference>
<evidence type="ECO:0000256" key="3">
    <source>
        <dbReference type="ARBA" id="ARBA00022692"/>
    </source>
</evidence>
<evidence type="ECO:0000313" key="8">
    <source>
        <dbReference type="EMBL" id="UWZ58609.1"/>
    </source>
</evidence>
<dbReference type="GO" id="GO:0016020">
    <property type="term" value="C:membrane"/>
    <property type="evidence" value="ECO:0007669"/>
    <property type="project" value="UniProtKB-SubCell"/>
</dbReference>
<proteinExistence type="inferred from homology"/>
<feature type="transmembrane region" description="Helical" evidence="6">
    <location>
        <begin position="92"/>
        <end position="113"/>
    </location>
</feature>
<organism evidence="8 9">
    <name type="scientific">Dactylosporangium aurantiacum</name>
    <dbReference type="NCBI Taxonomy" id="35754"/>
    <lineage>
        <taxon>Bacteria</taxon>
        <taxon>Bacillati</taxon>
        <taxon>Actinomycetota</taxon>
        <taxon>Actinomycetes</taxon>
        <taxon>Micromonosporales</taxon>
        <taxon>Micromonosporaceae</taxon>
        <taxon>Dactylosporangium</taxon>
    </lineage>
</organism>
<reference evidence="8" key="1">
    <citation type="submission" date="2021-04" db="EMBL/GenBank/DDBJ databases">
        <title>Dactylosporangium aurantiacum NRRL B-8018 full assembly.</title>
        <authorList>
            <person name="Hartkoorn R.C."/>
            <person name="Beaudoing E."/>
            <person name="Hot D."/>
        </authorList>
    </citation>
    <scope>NUCLEOTIDE SEQUENCE</scope>
    <source>
        <strain evidence="8">NRRL B-8018</strain>
    </source>
</reference>
<feature type="transmembrane region" description="Helical" evidence="6">
    <location>
        <begin position="269"/>
        <end position="287"/>
    </location>
</feature>
<name>A0A9Q9ISK4_9ACTN</name>
<feature type="transmembrane region" description="Helical" evidence="6">
    <location>
        <begin position="214"/>
        <end position="233"/>
    </location>
</feature>
<dbReference type="Pfam" id="PF00892">
    <property type="entry name" value="EamA"/>
    <property type="match status" value="2"/>
</dbReference>
<dbReference type="PANTHER" id="PTHR32322:SF2">
    <property type="entry name" value="EAMA DOMAIN-CONTAINING PROTEIN"/>
    <property type="match status" value="1"/>
</dbReference>
<feature type="transmembrane region" description="Helical" evidence="6">
    <location>
        <begin position="63"/>
        <end position="86"/>
    </location>
</feature>
<feature type="domain" description="EamA" evidence="7">
    <location>
        <begin position="150"/>
        <end position="285"/>
    </location>
</feature>
<evidence type="ECO:0000256" key="4">
    <source>
        <dbReference type="ARBA" id="ARBA00022989"/>
    </source>
</evidence>
<feature type="transmembrane region" description="Helical" evidence="6">
    <location>
        <begin position="245"/>
        <end position="263"/>
    </location>
</feature>
<accession>A0A9Q9ISK4</accession>
<evidence type="ECO:0000259" key="7">
    <source>
        <dbReference type="Pfam" id="PF00892"/>
    </source>
</evidence>
<feature type="transmembrane region" description="Helical" evidence="6">
    <location>
        <begin position="149"/>
        <end position="168"/>
    </location>
</feature>
<comment type="similarity">
    <text evidence="2">Belongs to the EamA transporter family.</text>
</comment>
<dbReference type="Proteomes" id="UP001058003">
    <property type="component" value="Chromosome"/>
</dbReference>
<keyword evidence="5 6" id="KW-0472">Membrane</keyword>
<sequence length="308" mass="31528">MLLAAGMALFGSATPISKVVGEAFPSMLASELRMATAAAVLLPALAVRCATSQQGRPQLGGRDWVLVAGIAVIGTFGFTLLLFYGMQHAPGAAGAIVMASTPAVTAIGAVLFLHDKLTTWKLAGLGLAVAGVAAVNLGGPSGGSGDELLLGSLLVFGAVCCEATYTLLGKRLTADLSPLAVAVWAAVGAAVLFAPFAVWQAVRFAWSGPGWTDWLALLWWGAGTMGLGSVLWFRGMMRVSGTTASGFMAVMPLSALLLSYLLLGEAFAWIHVVGMAAVVTGIAAVAYGDVRQTRDARTATRSTSSRPA</sequence>
<dbReference type="InterPro" id="IPR037185">
    <property type="entry name" value="EmrE-like"/>
</dbReference>
<dbReference type="InterPro" id="IPR000620">
    <property type="entry name" value="EamA_dom"/>
</dbReference>
<gene>
    <name evidence="8" type="ORF">Daura_22010</name>
</gene>
<dbReference type="PANTHER" id="PTHR32322">
    <property type="entry name" value="INNER MEMBRANE TRANSPORTER"/>
    <property type="match status" value="1"/>
</dbReference>
<feature type="domain" description="EamA" evidence="7">
    <location>
        <begin position="2"/>
        <end position="136"/>
    </location>
</feature>
<keyword evidence="9" id="KW-1185">Reference proteome</keyword>
<dbReference type="AlphaFoldDB" id="A0A9Q9ISK4"/>
<evidence type="ECO:0000256" key="2">
    <source>
        <dbReference type="ARBA" id="ARBA00007362"/>
    </source>
</evidence>
<dbReference type="RefSeq" id="WP_162189937.1">
    <property type="nucleotide sequence ID" value="NZ_CP073767.1"/>
</dbReference>
<evidence type="ECO:0000256" key="1">
    <source>
        <dbReference type="ARBA" id="ARBA00004141"/>
    </source>
</evidence>
<keyword evidence="4 6" id="KW-1133">Transmembrane helix</keyword>
<dbReference type="InterPro" id="IPR050638">
    <property type="entry name" value="AA-Vitamin_Transporters"/>
</dbReference>
<evidence type="ECO:0000313" key="9">
    <source>
        <dbReference type="Proteomes" id="UP001058003"/>
    </source>
</evidence>
<keyword evidence="3 6" id="KW-0812">Transmembrane</keyword>
<feature type="transmembrane region" description="Helical" evidence="6">
    <location>
        <begin position="120"/>
        <end position="137"/>
    </location>
</feature>
<evidence type="ECO:0000256" key="6">
    <source>
        <dbReference type="SAM" id="Phobius"/>
    </source>
</evidence>